<dbReference type="Pfam" id="PF22435">
    <property type="entry name" value="MRM3-like_sub_bind"/>
    <property type="match status" value="1"/>
</dbReference>
<reference evidence="5 6" key="1">
    <citation type="journal article" date="2023" name="Microbiol. Resour. Announc.">
        <title>Complete Genome Sequence of Imperialibacter roseus strain P4T.</title>
        <authorList>
            <person name="Tizabi D.R."/>
            <person name="Bachvaroff T."/>
            <person name="Hill R.T."/>
        </authorList>
    </citation>
    <scope>NUCLEOTIDE SEQUENCE [LARGE SCALE GENOMIC DNA]</scope>
    <source>
        <strain evidence="5 6">P4T</strain>
    </source>
</reference>
<sequence length="248" mass="27009">MISKNRAKFIKSLQLKKFRKQEGLFVVEGGKSVLEVLQSNFTLIELYVTSSFYAENEFILKLAPIPVEIVSERELEMASGLQSNNAALAVVQMPAYQFEEPVASEFALVLDDVRDPGNLGTIIRIADWYGIGKVYCSPETTDLFAGKVVQACMGSLTRVKVFYTALNTLLEGYEGPVYGALLNGKNIYDERFDQVGLIVMGNESNGISAGLLPLVSHPITIPGHGGAESLNVAVATAIVCDNVRRPKS</sequence>
<dbReference type="GO" id="GO:0032259">
    <property type="term" value="P:methylation"/>
    <property type="evidence" value="ECO:0007669"/>
    <property type="project" value="UniProtKB-KW"/>
</dbReference>
<keyword evidence="3" id="KW-0808">Transferase</keyword>
<organism evidence="5 6">
    <name type="scientific">Imperialibacter roseus</name>
    <dbReference type="NCBI Taxonomy" id="1324217"/>
    <lineage>
        <taxon>Bacteria</taxon>
        <taxon>Pseudomonadati</taxon>
        <taxon>Bacteroidota</taxon>
        <taxon>Cytophagia</taxon>
        <taxon>Cytophagales</taxon>
        <taxon>Flammeovirgaceae</taxon>
        <taxon>Imperialibacter</taxon>
    </lineage>
</organism>
<gene>
    <name evidence="5" type="ORF">RT717_07505</name>
</gene>
<dbReference type="Proteomes" id="UP001302349">
    <property type="component" value="Chromosome"/>
</dbReference>
<dbReference type="InterPro" id="IPR029026">
    <property type="entry name" value="tRNA_m1G_MTases_N"/>
</dbReference>
<feature type="domain" description="RNA 2-O ribose methyltransferase substrate binding" evidence="4">
    <location>
        <begin position="26"/>
        <end position="97"/>
    </location>
</feature>
<evidence type="ECO:0000256" key="3">
    <source>
        <dbReference type="ARBA" id="ARBA00022679"/>
    </source>
</evidence>
<dbReference type="GO" id="GO:0008168">
    <property type="term" value="F:methyltransferase activity"/>
    <property type="evidence" value="ECO:0007669"/>
    <property type="project" value="UniProtKB-KW"/>
</dbReference>
<proteinExistence type="inferred from homology"/>
<dbReference type="PANTHER" id="PTHR43191:SF2">
    <property type="entry name" value="RRNA METHYLTRANSFERASE 3, MITOCHONDRIAL"/>
    <property type="match status" value="1"/>
</dbReference>
<evidence type="ECO:0000313" key="5">
    <source>
        <dbReference type="EMBL" id="WOK08483.1"/>
    </source>
</evidence>
<evidence type="ECO:0000256" key="1">
    <source>
        <dbReference type="ARBA" id="ARBA00007228"/>
    </source>
</evidence>
<evidence type="ECO:0000256" key="2">
    <source>
        <dbReference type="ARBA" id="ARBA00022603"/>
    </source>
</evidence>
<dbReference type="Pfam" id="PF00588">
    <property type="entry name" value="SpoU_methylase"/>
    <property type="match status" value="1"/>
</dbReference>
<evidence type="ECO:0000313" key="6">
    <source>
        <dbReference type="Proteomes" id="UP001302349"/>
    </source>
</evidence>
<dbReference type="SUPFAM" id="SSF75217">
    <property type="entry name" value="alpha/beta knot"/>
    <property type="match status" value="1"/>
</dbReference>
<dbReference type="InterPro" id="IPR029028">
    <property type="entry name" value="Alpha/beta_knot_MTases"/>
</dbReference>
<accession>A0ABZ0IVS7</accession>
<dbReference type="InterPro" id="IPR001537">
    <property type="entry name" value="SpoU_MeTrfase"/>
</dbReference>
<dbReference type="InterPro" id="IPR053888">
    <property type="entry name" value="MRM3-like_sub_bind"/>
</dbReference>
<evidence type="ECO:0000259" key="4">
    <source>
        <dbReference type="SMART" id="SM00967"/>
    </source>
</evidence>
<dbReference type="Gene3D" id="3.40.1280.10">
    <property type="match status" value="1"/>
</dbReference>
<dbReference type="PANTHER" id="PTHR43191">
    <property type="entry name" value="RRNA METHYLTRANSFERASE 3"/>
    <property type="match status" value="1"/>
</dbReference>
<dbReference type="InterPro" id="IPR013123">
    <property type="entry name" value="SpoU_subst-bd"/>
</dbReference>
<name>A0ABZ0IVS7_9BACT</name>
<dbReference type="CDD" id="cd18109">
    <property type="entry name" value="SpoU-like_RNA-MTase"/>
    <property type="match status" value="1"/>
</dbReference>
<comment type="similarity">
    <text evidence="1">Belongs to the class IV-like SAM-binding methyltransferase superfamily. RNA methyltransferase TrmH family.</text>
</comment>
<keyword evidence="6" id="KW-1185">Reference proteome</keyword>
<protein>
    <submittedName>
        <fullName evidence="5">RNA methyltransferase</fullName>
    </submittedName>
</protein>
<dbReference type="InterPro" id="IPR029064">
    <property type="entry name" value="Ribosomal_eL30-like_sf"/>
</dbReference>
<dbReference type="SUPFAM" id="SSF55315">
    <property type="entry name" value="L30e-like"/>
    <property type="match status" value="1"/>
</dbReference>
<keyword evidence="2 5" id="KW-0489">Methyltransferase</keyword>
<dbReference type="EMBL" id="CP136051">
    <property type="protein sequence ID" value="WOK08483.1"/>
    <property type="molecule type" value="Genomic_DNA"/>
</dbReference>
<dbReference type="Gene3D" id="3.30.1330.30">
    <property type="match status" value="1"/>
</dbReference>
<dbReference type="SMART" id="SM00967">
    <property type="entry name" value="SpoU_sub_bind"/>
    <property type="match status" value="1"/>
</dbReference>
<dbReference type="InterPro" id="IPR051259">
    <property type="entry name" value="rRNA_Methyltransferase"/>
</dbReference>
<dbReference type="RefSeq" id="WP_317491122.1">
    <property type="nucleotide sequence ID" value="NZ_CP136051.1"/>
</dbReference>